<dbReference type="Gene3D" id="3.40.50.300">
    <property type="entry name" value="P-loop containing nucleotide triphosphate hydrolases"/>
    <property type="match status" value="1"/>
</dbReference>
<dbReference type="InterPro" id="IPR003442">
    <property type="entry name" value="T6A_TsaE"/>
</dbReference>
<organism evidence="11 12">
    <name type="scientific">Sutterella megalosphaeroides</name>
    <dbReference type="NCBI Taxonomy" id="2494234"/>
    <lineage>
        <taxon>Bacteria</taxon>
        <taxon>Pseudomonadati</taxon>
        <taxon>Pseudomonadota</taxon>
        <taxon>Betaproteobacteria</taxon>
        <taxon>Burkholderiales</taxon>
        <taxon>Sutterellaceae</taxon>
        <taxon>Sutterella</taxon>
    </lineage>
</organism>
<evidence type="ECO:0000256" key="10">
    <source>
        <dbReference type="ARBA" id="ARBA00032441"/>
    </source>
</evidence>
<evidence type="ECO:0000313" key="11">
    <source>
        <dbReference type="EMBL" id="BBF24154.1"/>
    </source>
</evidence>
<proteinExistence type="inferred from homology"/>
<evidence type="ECO:0000256" key="5">
    <source>
        <dbReference type="ARBA" id="ARBA00022694"/>
    </source>
</evidence>
<comment type="subcellular location">
    <subcellularLocation>
        <location evidence="1">Cytoplasm</location>
    </subcellularLocation>
</comment>
<evidence type="ECO:0000256" key="1">
    <source>
        <dbReference type="ARBA" id="ARBA00004496"/>
    </source>
</evidence>
<evidence type="ECO:0000256" key="4">
    <source>
        <dbReference type="ARBA" id="ARBA00022490"/>
    </source>
</evidence>
<comment type="similarity">
    <text evidence="2">Belongs to the TsaE family.</text>
</comment>
<dbReference type="EMBL" id="AP018786">
    <property type="protein sequence ID" value="BBF24154.1"/>
    <property type="molecule type" value="Genomic_DNA"/>
</dbReference>
<keyword evidence="5" id="KW-0819">tRNA processing</keyword>
<sequence length="169" mass="18531">MSNEIFLPTVVSLPLPEDTDRLGRAISVALRTRADELRRTGLAVRLEGDLGAGKTSLVRAVLRGLGWEGAVKSPTFSLLETYAVEGLEFNHFDFYRFETPEEFEDAGFDECFRPGAICATEWSEKAAPYLPAADLVVKLTVEGLGRRAELIPQTEAARALLASMPEDAE</sequence>
<dbReference type="GO" id="GO:0005524">
    <property type="term" value="F:ATP binding"/>
    <property type="evidence" value="ECO:0007669"/>
    <property type="project" value="UniProtKB-KW"/>
</dbReference>
<dbReference type="InterPro" id="IPR027417">
    <property type="entry name" value="P-loop_NTPase"/>
</dbReference>
<gene>
    <name evidence="11" type="ORF">SUTMEG_20450</name>
</gene>
<keyword evidence="12" id="KW-1185">Reference proteome</keyword>
<protein>
    <recommendedName>
        <fullName evidence="3">tRNA threonylcarbamoyladenosine biosynthesis protein TsaE</fullName>
    </recommendedName>
    <alternativeName>
        <fullName evidence="10">t(6)A37 threonylcarbamoyladenosine biosynthesis protein TsaE</fullName>
    </alternativeName>
</protein>
<keyword evidence="4" id="KW-0963">Cytoplasm</keyword>
<dbReference type="Proteomes" id="UP000271003">
    <property type="component" value="Chromosome"/>
</dbReference>
<dbReference type="RefSeq" id="WP_179950557.1">
    <property type="nucleotide sequence ID" value="NZ_AP018786.1"/>
</dbReference>
<evidence type="ECO:0000256" key="9">
    <source>
        <dbReference type="ARBA" id="ARBA00022842"/>
    </source>
</evidence>
<evidence type="ECO:0000256" key="8">
    <source>
        <dbReference type="ARBA" id="ARBA00022840"/>
    </source>
</evidence>
<dbReference type="KEGG" id="sutt:SUTMEG_20450"/>
<name>A0A2Z6ICI0_9BURK</name>
<accession>A0A2Z6ICI0</accession>
<evidence type="ECO:0000256" key="3">
    <source>
        <dbReference type="ARBA" id="ARBA00019010"/>
    </source>
</evidence>
<dbReference type="PANTHER" id="PTHR33540">
    <property type="entry name" value="TRNA THREONYLCARBAMOYLADENOSINE BIOSYNTHESIS PROTEIN TSAE"/>
    <property type="match status" value="1"/>
</dbReference>
<evidence type="ECO:0000256" key="7">
    <source>
        <dbReference type="ARBA" id="ARBA00022741"/>
    </source>
</evidence>
<evidence type="ECO:0000256" key="2">
    <source>
        <dbReference type="ARBA" id="ARBA00007599"/>
    </source>
</evidence>
<dbReference type="NCBIfam" id="TIGR00150">
    <property type="entry name" value="T6A_YjeE"/>
    <property type="match status" value="1"/>
</dbReference>
<keyword evidence="8" id="KW-0067">ATP-binding</keyword>
<dbReference type="GO" id="GO:0005737">
    <property type="term" value="C:cytoplasm"/>
    <property type="evidence" value="ECO:0007669"/>
    <property type="project" value="UniProtKB-SubCell"/>
</dbReference>
<dbReference type="SUPFAM" id="SSF52540">
    <property type="entry name" value="P-loop containing nucleoside triphosphate hydrolases"/>
    <property type="match status" value="1"/>
</dbReference>
<keyword evidence="6" id="KW-0479">Metal-binding</keyword>
<dbReference type="GO" id="GO:0002949">
    <property type="term" value="P:tRNA threonylcarbamoyladenosine modification"/>
    <property type="evidence" value="ECO:0007669"/>
    <property type="project" value="InterPro"/>
</dbReference>
<keyword evidence="7" id="KW-0547">Nucleotide-binding</keyword>
<keyword evidence="9" id="KW-0460">Magnesium</keyword>
<evidence type="ECO:0000313" key="12">
    <source>
        <dbReference type="Proteomes" id="UP000271003"/>
    </source>
</evidence>
<dbReference type="GO" id="GO:0046872">
    <property type="term" value="F:metal ion binding"/>
    <property type="evidence" value="ECO:0007669"/>
    <property type="project" value="UniProtKB-KW"/>
</dbReference>
<dbReference type="Pfam" id="PF02367">
    <property type="entry name" value="TsaE"/>
    <property type="match status" value="1"/>
</dbReference>
<dbReference type="PANTHER" id="PTHR33540:SF2">
    <property type="entry name" value="TRNA THREONYLCARBAMOYLADENOSINE BIOSYNTHESIS PROTEIN TSAE"/>
    <property type="match status" value="1"/>
</dbReference>
<evidence type="ECO:0000256" key="6">
    <source>
        <dbReference type="ARBA" id="ARBA00022723"/>
    </source>
</evidence>
<reference evidence="11 12" key="1">
    <citation type="journal article" date="2018" name="Int. J. Syst. Evol. Microbiol.">
        <title>Mesosutterella multiformis gen. nov., sp. nov., a member of the family Sutterellaceae and Sutterella megalosphaeroides sp. nov., isolated from human faeces.</title>
        <authorList>
            <person name="Sakamoto M."/>
            <person name="Ikeyama N."/>
            <person name="Kunihiro T."/>
            <person name="Iino T."/>
            <person name="Yuki M."/>
            <person name="Ohkuma M."/>
        </authorList>
    </citation>
    <scope>NUCLEOTIDE SEQUENCE [LARGE SCALE GENOMIC DNA]</scope>
    <source>
        <strain evidence="11 12">6FBBBH3</strain>
    </source>
</reference>
<dbReference type="AlphaFoldDB" id="A0A2Z6ICI0"/>